<dbReference type="Pfam" id="PF01590">
    <property type="entry name" value="GAF"/>
    <property type="match status" value="1"/>
</dbReference>
<feature type="domain" description="STAS" evidence="1">
    <location>
        <begin position="84"/>
        <end position="195"/>
    </location>
</feature>
<dbReference type="InterPro" id="IPR002645">
    <property type="entry name" value="STAS_dom"/>
</dbReference>
<dbReference type="Gene3D" id="3.30.450.40">
    <property type="match status" value="1"/>
</dbReference>
<evidence type="ECO:0000313" key="3">
    <source>
        <dbReference type="Proteomes" id="UP000248214"/>
    </source>
</evidence>
<dbReference type="PANTHER" id="PTHR33745">
    <property type="entry name" value="RSBT ANTAGONIST PROTEIN RSBS-RELATED"/>
    <property type="match status" value="1"/>
</dbReference>
<dbReference type="EMBL" id="PDOD01000003">
    <property type="protein sequence ID" value="PYZ92687.1"/>
    <property type="molecule type" value="Genomic_DNA"/>
</dbReference>
<dbReference type="PANTHER" id="PTHR33745:SF8">
    <property type="entry name" value="BLUE-LIGHT PHOTORECEPTOR"/>
    <property type="match status" value="1"/>
</dbReference>
<reference evidence="2 3" key="1">
    <citation type="submission" date="2017-10" db="EMBL/GenBank/DDBJ databases">
        <title>Bacillus sp. nov., a halophilic bacterium isolated from a Keqin Lake.</title>
        <authorList>
            <person name="Wang H."/>
        </authorList>
    </citation>
    <scope>NUCLEOTIDE SEQUENCE [LARGE SCALE GENOMIC DNA]</scope>
    <source>
        <strain evidence="2 3">KQ-12</strain>
    </source>
</reference>
<dbReference type="RefSeq" id="WP_110610236.1">
    <property type="nucleotide sequence ID" value="NZ_PDOD01000003.1"/>
</dbReference>
<dbReference type="PROSITE" id="PS50801">
    <property type="entry name" value="STAS"/>
    <property type="match status" value="1"/>
</dbReference>
<dbReference type="AlphaFoldDB" id="A0A323TGJ7"/>
<keyword evidence="2" id="KW-0808">Transferase</keyword>
<dbReference type="Pfam" id="PF01740">
    <property type="entry name" value="STAS"/>
    <property type="match status" value="1"/>
</dbReference>
<evidence type="ECO:0000259" key="1">
    <source>
        <dbReference type="PROSITE" id="PS50801"/>
    </source>
</evidence>
<dbReference type="Gene3D" id="3.30.750.24">
    <property type="entry name" value="STAS domain"/>
    <property type="match status" value="1"/>
</dbReference>
<gene>
    <name evidence="2" type="ORF">CR194_13590</name>
</gene>
<organism evidence="2 3">
    <name type="scientific">Salipaludibacillus keqinensis</name>
    <dbReference type="NCBI Taxonomy" id="2045207"/>
    <lineage>
        <taxon>Bacteria</taxon>
        <taxon>Bacillati</taxon>
        <taxon>Bacillota</taxon>
        <taxon>Bacilli</taxon>
        <taxon>Bacillales</taxon>
        <taxon>Bacillaceae</taxon>
    </lineage>
</organism>
<dbReference type="InterPro" id="IPR036513">
    <property type="entry name" value="STAS_dom_sf"/>
</dbReference>
<dbReference type="SUPFAM" id="SSF55781">
    <property type="entry name" value="GAF domain-like"/>
    <property type="match status" value="1"/>
</dbReference>
<evidence type="ECO:0000313" key="2">
    <source>
        <dbReference type="EMBL" id="PYZ92687.1"/>
    </source>
</evidence>
<comment type="caution">
    <text evidence="2">The sequence shown here is derived from an EMBL/GenBank/DDBJ whole genome shotgun (WGS) entry which is preliminary data.</text>
</comment>
<proteinExistence type="predicted"/>
<keyword evidence="2" id="KW-0418">Kinase</keyword>
<dbReference type="Proteomes" id="UP000248214">
    <property type="component" value="Unassembled WGS sequence"/>
</dbReference>
<dbReference type="CDD" id="cd07041">
    <property type="entry name" value="STAS_RsbR_RsbS_like"/>
    <property type="match status" value="1"/>
</dbReference>
<dbReference type="SUPFAM" id="SSF52091">
    <property type="entry name" value="SpoIIaa-like"/>
    <property type="match status" value="1"/>
</dbReference>
<dbReference type="OrthoDB" id="1120027at2"/>
<sequence>MLIEDLSGHPLTKNMSVTKELGGGTLLGVPITFGNGQNYGTLCGLDNKARKFKEEEIELFQTMANLLGYVIDLDEAKSRIQSLSTPIVPIADGVVIFPLVGEMDEVRSEVILEQVLSKSYQASIEYFIIDVSGLVISDSSVSNNILKLTQSLQLLGAIPILTGMRPDQAMHFHKTGSEISQLIMKSSLKQALSWIGFKLIKST</sequence>
<dbReference type="InterPro" id="IPR003018">
    <property type="entry name" value="GAF"/>
</dbReference>
<dbReference type="InterPro" id="IPR029016">
    <property type="entry name" value="GAF-like_dom_sf"/>
</dbReference>
<protein>
    <submittedName>
        <fullName evidence="2">Histidine kinase</fullName>
    </submittedName>
</protein>
<name>A0A323TGJ7_9BACI</name>
<dbReference type="InterPro" id="IPR051932">
    <property type="entry name" value="Bact_StressResp_Reg"/>
</dbReference>
<keyword evidence="3" id="KW-1185">Reference proteome</keyword>
<accession>A0A323TGJ7</accession>
<dbReference type="GO" id="GO:0016301">
    <property type="term" value="F:kinase activity"/>
    <property type="evidence" value="ECO:0007669"/>
    <property type="project" value="UniProtKB-KW"/>
</dbReference>